<name>A0AAD7LXA2_QUISA</name>
<gene>
    <name evidence="2" type="ORF">O6P43_015576</name>
</gene>
<dbReference type="AlphaFoldDB" id="A0AAD7LXA2"/>
<dbReference type="EMBL" id="JARAOO010000006">
    <property type="protein sequence ID" value="KAJ7966038.1"/>
    <property type="molecule type" value="Genomic_DNA"/>
</dbReference>
<evidence type="ECO:0000313" key="3">
    <source>
        <dbReference type="Proteomes" id="UP001163823"/>
    </source>
</evidence>
<evidence type="ECO:0000256" key="1">
    <source>
        <dbReference type="SAM" id="Coils"/>
    </source>
</evidence>
<sequence length="577" mass="65590">MNKLEENKQSVVLGYERLSSELTALQVQLFSEKVEGMGLEVDLKEATICLEQLSEENIFLNSSLDVNKAKLEEISNKHSQLLSNQRETENQAFRAAKGPPLKLPEQEVFDDSLEFVSLKKRLEQVEKILKKLENAIDGVHFHSASFRRSSGKVPVPVVSKLIQAFDFKVDHDERDSEERDSTEIQPSSDPFILTKGQIENFRALLKQLSLDVENADALYKGERDGRRSDNSLHKELEYRFEALKKHNYNLEASNIELSVQYEAVKQHMTHNQEQKSELENHYEALKKDNVRLKMESNELLEKLRDCESKISKLHIKMCDVQQNSHEMASMIGCKLENLEKEATEREMLHEQAWNTTVSQIVDTVVELDESIGDFFASPVSTGPYDGLNVNSCVAASVSAATKVIVVLQKELEATSSDRKAICALCSEAKENFADLLGKNELAIGILHMIYGDLRKLVISWCRPLHEEEVGLQSDNLSDLLNFSSYEILMKQLENLLIEKLELESVNNELKSELLHKTEELEELNKMCFDLNGVCKLIEDIQGILKVEDTKIDINGTPLLHLESLVSVLVQKYREADV</sequence>
<comment type="caution">
    <text evidence="2">The sequence shown here is derived from an EMBL/GenBank/DDBJ whole genome shotgun (WGS) entry which is preliminary data.</text>
</comment>
<dbReference type="KEGG" id="qsa:O6P43_015576"/>
<feature type="coiled-coil region" evidence="1">
    <location>
        <begin position="485"/>
        <end position="526"/>
    </location>
</feature>
<accession>A0AAD7LXA2</accession>
<dbReference type="PANTHER" id="PTHR43939:SF50">
    <property type="entry name" value="NUCLEOPORIN"/>
    <property type="match status" value="1"/>
</dbReference>
<keyword evidence="3" id="KW-1185">Reference proteome</keyword>
<proteinExistence type="predicted"/>
<protein>
    <submittedName>
        <fullName evidence="2">Centromere-associated protein E isoform X2</fullName>
    </submittedName>
</protein>
<dbReference type="PANTHER" id="PTHR43939">
    <property type="entry name" value="COILED-COIL DOMAIN-CONTAINING PROTEIN 158"/>
    <property type="match status" value="1"/>
</dbReference>
<feature type="coiled-coil region" evidence="1">
    <location>
        <begin position="268"/>
        <end position="309"/>
    </location>
</feature>
<dbReference type="Proteomes" id="UP001163823">
    <property type="component" value="Chromosome 6"/>
</dbReference>
<keyword evidence="1" id="KW-0175">Coiled coil</keyword>
<evidence type="ECO:0000313" key="2">
    <source>
        <dbReference type="EMBL" id="KAJ7966038.1"/>
    </source>
</evidence>
<organism evidence="2 3">
    <name type="scientific">Quillaja saponaria</name>
    <name type="common">Soap bark tree</name>
    <dbReference type="NCBI Taxonomy" id="32244"/>
    <lineage>
        <taxon>Eukaryota</taxon>
        <taxon>Viridiplantae</taxon>
        <taxon>Streptophyta</taxon>
        <taxon>Embryophyta</taxon>
        <taxon>Tracheophyta</taxon>
        <taxon>Spermatophyta</taxon>
        <taxon>Magnoliopsida</taxon>
        <taxon>eudicotyledons</taxon>
        <taxon>Gunneridae</taxon>
        <taxon>Pentapetalae</taxon>
        <taxon>rosids</taxon>
        <taxon>fabids</taxon>
        <taxon>Fabales</taxon>
        <taxon>Quillajaceae</taxon>
        <taxon>Quillaja</taxon>
    </lineage>
</organism>
<reference evidence="2" key="1">
    <citation type="journal article" date="2023" name="Science">
        <title>Elucidation of the pathway for biosynthesis of saponin adjuvants from the soapbark tree.</title>
        <authorList>
            <person name="Reed J."/>
            <person name="Orme A."/>
            <person name="El-Demerdash A."/>
            <person name="Owen C."/>
            <person name="Martin L.B.B."/>
            <person name="Misra R.C."/>
            <person name="Kikuchi S."/>
            <person name="Rejzek M."/>
            <person name="Martin A.C."/>
            <person name="Harkess A."/>
            <person name="Leebens-Mack J."/>
            <person name="Louveau T."/>
            <person name="Stephenson M.J."/>
            <person name="Osbourn A."/>
        </authorList>
    </citation>
    <scope>NUCLEOTIDE SEQUENCE</scope>
    <source>
        <strain evidence="2">S10</strain>
    </source>
</reference>